<proteinExistence type="predicted"/>
<comment type="caution">
    <text evidence="2">The sequence shown here is derived from an EMBL/GenBank/DDBJ whole genome shotgun (WGS) entry which is preliminary data.</text>
</comment>
<protein>
    <submittedName>
        <fullName evidence="2">Uncharacterized protein</fullName>
    </submittedName>
</protein>
<feature type="region of interest" description="Disordered" evidence="1">
    <location>
        <begin position="313"/>
        <end position="348"/>
    </location>
</feature>
<feature type="compositionally biased region" description="Acidic residues" evidence="1">
    <location>
        <begin position="637"/>
        <end position="646"/>
    </location>
</feature>
<feature type="compositionally biased region" description="Acidic residues" evidence="1">
    <location>
        <begin position="329"/>
        <end position="342"/>
    </location>
</feature>
<keyword evidence="3" id="KW-1185">Reference proteome</keyword>
<feature type="compositionally biased region" description="Basic and acidic residues" evidence="1">
    <location>
        <begin position="318"/>
        <end position="328"/>
    </location>
</feature>
<sequence length="703" mass="78614">MAPPIANPSLPKLLPSHTSRRRLPTTPLPAPPPPRRPWITATVITTLLHIAKIQNLPSSSPSHPSAHHSLPPEILTPLQEEWHHIVHDTFARFQSALRCLECGDRVDWCGDEGVVWYLESLRGEMDGTEVEDVSEDRCERWDGGFEKLRALIGERVGKEGVMGACWFGMDEVVEEKKWGEVECSSAGEDENAEVEFAQMHGDDEGEASPRLRREDGNTEGVRLIEGLEALYERGAELTADGFVRYGSPLWGSVTDEPLDGNATKEVVEAQRFVRFKSPLCGSDDDESLDEDKFEERSLIDDSMDQNYIFEECEDEVDSREPIAQHQDIDIEEYTENEQEDASSDNMEVQEPTISKDIEVASLSSDSANELSGGNDEIEDETIEDDFQNLARNDGMELGEPFNSQFESGIMDQANNDIEAMEGVMMYDEMELDTCAESDTENHPHDFSDSGFEANLDILGDIDADFEELFGSDLVIDESYDKEPETDDHRYTDSKTHDEVKVDEDTHPDVKIEGSSVSDLISERSQASEIEDENELFEDGEQILGSHEDKDEVDVDDQNDCLEEHHHQGIQDSEQELLWGDIYQDAIKDEDDEDEHGLSGFANLPGLPTKCGSSSNTESDPGAVIQAEESENVNPMDESPDPATDDGMDIHTIVEPTKSVEAMQEIEGAHLKDEIIPYVPIGYGVQFQGVRIWQGDESEESEEE</sequence>
<name>A0ABR4BRB6_9HELO</name>
<feature type="compositionally biased region" description="Pro residues" evidence="1">
    <location>
        <begin position="26"/>
        <end position="36"/>
    </location>
</feature>
<reference evidence="2 3" key="1">
    <citation type="journal article" date="2024" name="Commun. Biol.">
        <title>Comparative genomic analysis of thermophilic fungi reveals convergent evolutionary adaptations and gene losses.</title>
        <authorList>
            <person name="Steindorff A.S."/>
            <person name="Aguilar-Pontes M.V."/>
            <person name="Robinson A.J."/>
            <person name="Andreopoulos B."/>
            <person name="LaButti K."/>
            <person name="Kuo A."/>
            <person name="Mondo S."/>
            <person name="Riley R."/>
            <person name="Otillar R."/>
            <person name="Haridas S."/>
            <person name="Lipzen A."/>
            <person name="Grimwood J."/>
            <person name="Schmutz J."/>
            <person name="Clum A."/>
            <person name="Reid I.D."/>
            <person name="Moisan M.C."/>
            <person name="Butler G."/>
            <person name="Nguyen T.T.M."/>
            <person name="Dewar K."/>
            <person name="Conant G."/>
            <person name="Drula E."/>
            <person name="Henrissat B."/>
            <person name="Hansel C."/>
            <person name="Singer S."/>
            <person name="Hutchinson M.I."/>
            <person name="de Vries R.P."/>
            <person name="Natvig D.O."/>
            <person name="Powell A.J."/>
            <person name="Tsang A."/>
            <person name="Grigoriev I.V."/>
        </authorList>
    </citation>
    <scope>NUCLEOTIDE SEQUENCE [LARGE SCALE GENOMIC DNA]</scope>
    <source>
        <strain evidence="2 3">CBS 494.80</strain>
    </source>
</reference>
<evidence type="ECO:0000256" key="1">
    <source>
        <dbReference type="SAM" id="MobiDB-lite"/>
    </source>
</evidence>
<feature type="compositionally biased region" description="Basic and acidic residues" evidence="1">
    <location>
        <begin position="478"/>
        <end position="511"/>
    </location>
</feature>
<feature type="compositionally biased region" description="Acidic residues" evidence="1">
    <location>
        <begin position="550"/>
        <end position="560"/>
    </location>
</feature>
<organism evidence="2 3">
    <name type="scientific">Oculimacula yallundae</name>
    <dbReference type="NCBI Taxonomy" id="86028"/>
    <lineage>
        <taxon>Eukaryota</taxon>
        <taxon>Fungi</taxon>
        <taxon>Dikarya</taxon>
        <taxon>Ascomycota</taxon>
        <taxon>Pezizomycotina</taxon>
        <taxon>Leotiomycetes</taxon>
        <taxon>Helotiales</taxon>
        <taxon>Ploettnerulaceae</taxon>
        <taxon>Oculimacula</taxon>
    </lineage>
</organism>
<feature type="compositionally biased region" description="Polar residues" evidence="1">
    <location>
        <begin position="514"/>
        <end position="527"/>
    </location>
</feature>
<gene>
    <name evidence="2" type="ORF">VTL71DRAFT_9614</name>
</gene>
<dbReference type="EMBL" id="JAZHXI010000023">
    <property type="protein sequence ID" value="KAL2060219.1"/>
    <property type="molecule type" value="Genomic_DNA"/>
</dbReference>
<feature type="region of interest" description="Disordered" evidence="1">
    <location>
        <begin position="1"/>
        <end position="36"/>
    </location>
</feature>
<feature type="region of interest" description="Disordered" evidence="1">
    <location>
        <begin position="477"/>
        <end position="648"/>
    </location>
</feature>
<feature type="compositionally biased region" description="Acidic residues" evidence="1">
    <location>
        <begin position="528"/>
        <end position="540"/>
    </location>
</feature>
<evidence type="ECO:0000313" key="3">
    <source>
        <dbReference type="Proteomes" id="UP001595075"/>
    </source>
</evidence>
<accession>A0ABR4BRB6</accession>
<dbReference type="Proteomes" id="UP001595075">
    <property type="component" value="Unassembled WGS sequence"/>
</dbReference>
<evidence type="ECO:0000313" key="2">
    <source>
        <dbReference type="EMBL" id="KAL2060219.1"/>
    </source>
</evidence>